<reference evidence="2" key="1">
    <citation type="journal article" date="2020" name="Nature">
        <title>Giant virus diversity and host interactions through global metagenomics.</title>
        <authorList>
            <person name="Schulz F."/>
            <person name="Roux S."/>
            <person name="Paez-Espino D."/>
            <person name="Jungbluth S."/>
            <person name="Walsh D.A."/>
            <person name="Denef V.J."/>
            <person name="McMahon K.D."/>
            <person name="Konstantinidis K.T."/>
            <person name="Eloe-Fadrosh E.A."/>
            <person name="Kyrpides N.C."/>
            <person name="Woyke T."/>
        </authorList>
    </citation>
    <scope>NUCLEOTIDE SEQUENCE</scope>
    <source>
        <strain evidence="2">GVMAG-M-3300020166-5</strain>
    </source>
</reference>
<proteinExistence type="predicted"/>
<keyword evidence="1" id="KW-0812">Transmembrane</keyword>
<protein>
    <submittedName>
        <fullName evidence="2">Uncharacterized protein</fullName>
    </submittedName>
</protein>
<feature type="transmembrane region" description="Helical" evidence="1">
    <location>
        <begin position="201"/>
        <end position="224"/>
    </location>
</feature>
<feature type="transmembrane region" description="Helical" evidence="1">
    <location>
        <begin position="313"/>
        <end position="333"/>
    </location>
</feature>
<keyword evidence="1" id="KW-0472">Membrane</keyword>
<evidence type="ECO:0000256" key="1">
    <source>
        <dbReference type="SAM" id="Phobius"/>
    </source>
</evidence>
<dbReference type="AlphaFoldDB" id="A0A6C0BYV4"/>
<feature type="transmembrane region" description="Helical" evidence="1">
    <location>
        <begin position="97"/>
        <end position="116"/>
    </location>
</feature>
<name>A0A6C0BYV4_9ZZZZ</name>
<organism evidence="2">
    <name type="scientific">viral metagenome</name>
    <dbReference type="NCBI Taxonomy" id="1070528"/>
    <lineage>
        <taxon>unclassified sequences</taxon>
        <taxon>metagenomes</taxon>
        <taxon>organismal metagenomes</taxon>
    </lineage>
</organism>
<keyword evidence="1" id="KW-1133">Transmembrane helix</keyword>
<feature type="transmembrane region" description="Helical" evidence="1">
    <location>
        <begin position="136"/>
        <end position="155"/>
    </location>
</feature>
<feature type="transmembrane region" description="Helical" evidence="1">
    <location>
        <begin position="20"/>
        <end position="42"/>
    </location>
</feature>
<sequence length="352" mass="37984">MNLYAQLKNIYTKQTYAQKYGGYMWMSLLIITVFITIIGYLMSGAKTNTLKKNWSENRCNPGVMPFAGVINNTSGKSAMEYTEDNFTYCVENVISSIANAFIAPLLFALSALNKIFSDLPGIFSELFKLLQDLMNFLKSLMDMMMVIIENVIVAIERLVGDVRDIIGKLFALKGAAGGIVGSIIVAGTACVKWIFFKIVELLLEILLIPLLYSLEMSIGAVPVITEAALQGEKIHDVTGFSEGQTIGIAELLGVAAIAEVGLTEGLLVGGIGNILGGIVHLVFGEVWEAGFFTFFLGVPLVIIGVMEIAAGLVFLALALVIFLPLFSLVVGFLEWVEENLIGPMEGGASSVL</sequence>
<feature type="transmembrane region" description="Helical" evidence="1">
    <location>
        <begin position="265"/>
        <end position="283"/>
    </location>
</feature>
<feature type="transmembrane region" description="Helical" evidence="1">
    <location>
        <begin position="175"/>
        <end position="195"/>
    </location>
</feature>
<accession>A0A6C0BYV4</accession>
<evidence type="ECO:0000313" key="2">
    <source>
        <dbReference type="EMBL" id="QHS96739.1"/>
    </source>
</evidence>
<feature type="transmembrane region" description="Helical" evidence="1">
    <location>
        <begin position="289"/>
        <end position="306"/>
    </location>
</feature>
<dbReference type="EMBL" id="MN739278">
    <property type="protein sequence ID" value="QHS96739.1"/>
    <property type="molecule type" value="Genomic_DNA"/>
</dbReference>